<feature type="region of interest" description="Disordered" evidence="1">
    <location>
        <begin position="152"/>
        <end position="272"/>
    </location>
</feature>
<organism evidence="2">
    <name type="scientific">uncultured Solirubrobacteraceae bacterium</name>
    <dbReference type="NCBI Taxonomy" id="1162706"/>
    <lineage>
        <taxon>Bacteria</taxon>
        <taxon>Bacillati</taxon>
        <taxon>Actinomycetota</taxon>
        <taxon>Thermoleophilia</taxon>
        <taxon>Solirubrobacterales</taxon>
        <taxon>Solirubrobacteraceae</taxon>
        <taxon>environmental samples</taxon>
    </lineage>
</organism>
<dbReference type="EMBL" id="CADCVO010000001">
    <property type="protein sequence ID" value="CAA9465473.1"/>
    <property type="molecule type" value="Genomic_DNA"/>
</dbReference>
<feature type="region of interest" description="Disordered" evidence="1">
    <location>
        <begin position="1"/>
        <end position="58"/>
    </location>
</feature>
<feature type="region of interest" description="Disordered" evidence="1">
    <location>
        <begin position="100"/>
        <end position="133"/>
    </location>
</feature>
<name>A0A6J4R6C7_9ACTN</name>
<dbReference type="AlphaFoldDB" id="A0A6J4R6C7"/>
<proteinExistence type="predicted"/>
<feature type="compositionally biased region" description="Low complexity" evidence="1">
    <location>
        <begin position="217"/>
        <end position="230"/>
    </location>
</feature>
<reference evidence="2" key="1">
    <citation type="submission" date="2020-02" db="EMBL/GenBank/DDBJ databases">
        <authorList>
            <person name="Meier V. D."/>
        </authorList>
    </citation>
    <scope>NUCLEOTIDE SEQUENCE</scope>
    <source>
        <strain evidence="2">AVDCRST_MAG13</strain>
    </source>
</reference>
<feature type="region of interest" description="Disordered" evidence="1">
    <location>
        <begin position="379"/>
        <end position="407"/>
    </location>
</feature>
<gene>
    <name evidence="2" type="ORF">AVDCRST_MAG13-1</name>
</gene>
<evidence type="ECO:0000313" key="2">
    <source>
        <dbReference type="EMBL" id="CAA9465473.1"/>
    </source>
</evidence>
<feature type="compositionally biased region" description="Gly residues" evidence="1">
    <location>
        <begin position="250"/>
        <end position="261"/>
    </location>
</feature>
<evidence type="ECO:0000256" key="1">
    <source>
        <dbReference type="SAM" id="MobiDB-lite"/>
    </source>
</evidence>
<feature type="compositionally biased region" description="Basic residues" evidence="1">
    <location>
        <begin position="263"/>
        <end position="272"/>
    </location>
</feature>
<feature type="compositionally biased region" description="Basic residues" evidence="1">
    <location>
        <begin position="164"/>
        <end position="178"/>
    </location>
</feature>
<feature type="compositionally biased region" description="Basic and acidic residues" evidence="1">
    <location>
        <begin position="100"/>
        <end position="112"/>
    </location>
</feature>
<feature type="compositionally biased region" description="Low complexity" evidence="1">
    <location>
        <begin position="195"/>
        <end position="207"/>
    </location>
</feature>
<sequence length="461" mass="47734">MLQDALDGPATAPAQARRIRRHGARGDPQARAAGVGRGDHGRADPRGVLAGPGDRGGVARVDVQEGEVEVGVAPDHGGAGRAPAGEGHLHLVAAQVVRQGEDAARGEHDARAAARAAAQADDGGGDAGNDLRQGHLHLSMSHLLIASDYRTAPPLRSPHVPSRPGRRPARGARARPARGGRPLVARRGGRPARRPPALRGAPGAAGLRRPERPGPAPEAARGRGPARRAPVLPPPAAARVRAHGARARPGGRGARPDGLGGPARRRGGRRAAPRALWHAARDALVLPRLRRGPRGLRPARAAGGRGPAGLSRRPRPPYVVVGWSSPARASRARTSACVPASVSIWRSVSGLTIPRSTDSTAQRRGRTMRACRRSMPRAIASPAAEGGSRLRSGAGRRSSIASPRGSASMPWRTICVSIQPKYATLALAPCGRSSTRRERPSASTPALLIAYGATPAPLAHA</sequence>
<accession>A0A6J4R6C7</accession>
<feature type="compositionally biased region" description="Low complexity" evidence="1">
    <location>
        <begin position="383"/>
        <end position="407"/>
    </location>
</feature>
<protein>
    <submittedName>
        <fullName evidence="2">Uncharacterized protein</fullName>
    </submittedName>
</protein>